<organism evidence="2 3">
    <name type="scientific">Streptomyces ipomoeae</name>
    <dbReference type="NCBI Taxonomy" id="103232"/>
    <lineage>
        <taxon>Bacteria</taxon>
        <taxon>Bacillati</taxon>
        <taxon>Actinomycetota</taxon>
        <taxon>Actinomycetes</taxon>
        <taxon>Kitasatosporales</taxon>
        <taxon>Streptomycetaceae</taxon>
        <taxon>Streptomyces</taxon>
    </lineage>
</organism>
<dbReference type="GO" id="GO:0004519">
    <property type="term" value="F:endonuclease activity"/>
    <property type="evidence" value="ECO:0007669"/>
    <property type="project" value="UniProtKB-KW"/>
</dbReference>
<keyword evidence="2" id="KW-0378">Hydrolase</keyword>
<dbReference type="SUPFAM" id="SSF54060">
    <property type="entry name" value="His-Me finger endonucleases"/>
    <property type="match status" value="1"/>
</dbReference>
<dbReference type="EMBL" id="SPAZ01000177">
    <property type="protein sequence ID" value="TQE31934.1"/>
    <property type="molecule type" value="Genomic_DNA"/>
</dbReference>
<comment type="caution">
    <text evidence="2">The sequence shown here is derived from an EMBL/GenBank/DDBJ whole genome shotgun (WGS) entry which is preliminary data.</text>
</comment>
<dbReference type="InterPro" id="IPR003615">
    <property type="entry name" value="HNH_nuc"/>
</dbReference>
<proteinExistence type="predicted"/>
<dbReference type="Proteomes" id="UP000318720">
    <property type="component" value="Unassembled WGS sequence"/>
</dbReference>
<feature type="domain" description="HNH nuclease" evidence="1">
    <location>
        <begin position="56"/>
        <end position="103"/>
    </location>
</feature>
<evidence type="ECO:0000259" key="1">
    <source>
        <dbReference type="Pfam" id="PF13392"/>
    </source>
</evidence>
<protein>
    <submittedName>
        <fullName evidence="2">HNH endonuclease</fullName>
    </submittedName>
</protein>
<gene>
    <name evidence="2" type="ORF">Sipo8835_21425</name>
</gene>
<dbReference type="Pfam" id="PF13392">
    <property type="entry name" value="HNH_3"/>
    <property type="match status" value="1"/>
</dbReference>
<reference evidence="2 3" key="1">
    <citation type="submission" date="2019-03" db="EMBL/GenBank/DDBJ databases">
        <title>Comparative genomic analyses of the sweetpotato soil rot pathogen, Streptomyces ipomoeae.</title>
        <authorList>
            <person name="Ruschel Soares N."/>
            <person name="Badger J.H."/>
            <person name="Huguet-Tapia J.C."/>
            <person name="Clark C.A."/>
            <person name="Pettis G.S."/>
        </authorList>
    </citation>
    <scope>NUCLEOTIDE SEQUENCE [LARGE SCALE GENOMIC DNA]</scope>
    <source>
        <strain evidence="2 3">88-35</strain>
    </source>
</reference>
<accession>A0AAE9AZ60</accession>
<name>A0AAE9AZ60_9ACTN</name>
<keyword evidence="2" id="KW-0540">Nuclease</keyword>
<keyword evidence="2" id="KW-0255">Endonuclease</keyword>
<feature type="non-terminal residue" evidence="2">
    <location>
        <position position="1"/>
    </location>
</feature>
<evidence type="ECO:0000313" key="3">
    <source>
        <dbReference type="Proteomes" id="UP000318720"/>
    </source>
</evidence>
<dbReference type="InterPro" id="IPR044925">
    <property type="entry name" value="His-Me_finger_sf"/>
</dbReference>
<dbReference type="AlphaFoldDB" id="A0AAE9AZ60"/>
<evidence type="ECO:0000313" key="2">
    <source>
        <dbReference type="EMBL" id="TQE31934.1"/>
    </source>
</evidence>
<sequence length="156" mass="17814">PLSKIRGELHRATCPGVWPARSRQTRRPAVGCGPVAATGKGQSGYGQFSYERKTQLVHRVVFRLLVGEIPEGFQVRHADSWGRHFTLCCNPDHLEAVPKNEALRRRDWESARARRTHCPSGHAYTPENSYLDPRRFRQCRTCRAERGTSRRVPRAV</sequence>